<accession>W7MXY5</accession>
<dbReference type="GeneID" id="30073888"/>
<name>W7MXY5_GIBM7</name>
<proteinExistence type="predicted"/>
<protein>
    <submittedName>
        <fullName evidence="1">Uncharacterized protein</fullName>
    </submittedName>
</protein>
<organism evidence="1 2">
    <name type="scientific">Gibberella moniliformis (strain M3125 / FGSC 7600)</name>
    <name type="common">Maize ear and stalk rot fungus</name>
    <name type="synonym">Fusarium verticillioides</name>
    <dbReference type="NCBI Taxonomy" id="334819"/>
    <lineage>
        <taxon>Eukaryota</taxon>
        <taxon>Fungi</taxon>
        <taxon>Dikarya</taxon>
        <taxon>Ascomycota</taxon>
        <taxon>Pezizomycotina</taxon>
        <taxon>Sordariomycetes</taxon>
        <taxon>Hypocreomycetidae</taxon>
        <taxon>Hypocreales</taxon>
        <taxon>Nectriaceae</taxon>
        <taxon>Fusarium</taxon>
        <taxon>Fusarium fujikuroi species complex</taxon>
    </lineage>
</organism>
<keyword evidence="2" id="KW-1185">Reference proteome</keyword>
<evidence type="ECO:0000313" key="1">
    <source>
        <dbReference type="EMBL" id="EWG52709.1"/>
    </source>
</evidence>
<gene>
    <name evidence="1" type="ORF">FVEG_17012</name>
</gene>
<dbReference type="RefSeq" id="XP_018758900.1">
    <property type="nucleotide sequence ID" value="XM_018906252.1"/>
</dbReference>
<reference evidence="1 2" key="1">
    <citation type="journal article" date="2010" name="Nature">
        <title>Comparative genomics reveals mobile pathogenicity chromosomes in Fusarium.</title>
        <authorList>
            <person name="Ma L.J."/>
            <person name="van der Does H.C."/>
            <person name="Borkovich K.A."/>
            <person name="Coleman J.J."/>
            <person name="Daboussi M.J."/>
            <person name="Di Pietro A."/>
            <person name="Dufresne M."/>
            <person name="Freitag M."/>
            <person name="Grabherr M."/>
            <person name="Henrissat B."/>
            <person name="Houterman P.M."/>
            <person name="Kang S."/>
            <person name="Shim W.B."/>
            <person name="Woloshuk C."/>
            <person name="Xie X."/>
            <person name="Xu J.R."/>
            <person name="Antoniw J."/>
            <person name="Baker S.E."/>
            <person name="Bluhm B.H."/>
            <person name="Breakspear A."/>
            <person name="Brown D.W."/>
            <person name="Butchko R.A."/>
            <person name="Chapman S."/>
            <person name="Coulson R."/>
            <person name="Coutinho P.M."/>
            <person name="Danchin E.G."/>
            <person name="Diener A."/>
            <person name="Gale L.R."/>
            <person name="Gardiner D.M."/>
            <person name="Goff S."/>
            <person name="Hammond-Kosack K.E."/>
            <person name="Hilburn K."/>
            <person name="Hua-Van A."/>
            <person name="Jonkers W."/>
            <person name="Kazan K."/>
            <person name="Kodira C.D."/>
            <person name="Koehrsen M."/>
            <person name="Kumar L."/>
            <person name="Lee Y.H."/>
            <person name="Li L."/>
            <person name="Manners J.M."/>
            <person name="Miranda-Saavedra D."/>
            <person name="Mukherjee M."/>
            <person name="Park G."/>
            <person name="Park J."/>
            <person name="Park S.Y."/>
            <person name="Proctor R.H."/>
            <person name="Regev A."/>
            <person name="Ruiz-Roldan M.C."/>
            <person name="Sain D."/>
            <person name="Sakthikumar S."/>
            <person name="Sykes S."/>
            <person name="Schwartz D.C."/>
            <person name="Turgeon B.G."/>
            <person name="Wapinski I."/>
            <person name="Yoder O."/>
            <person name="Young S."/>
            <person name="Zeng Q."/>
            <person name="Zhou S."/>
            <person name="Galagan J."/>
            <person name="Cuomo C.A."/>
            <person name="Kistler H.C."/>
            <person name="Rep M."/>
        </authorList>
    </citation>
    <scope>NUCLEOTIDE SEQUENCE [LARGE SCALE GENOMIC DNA]</scope>
    <source>
        <strain evidence="2">M3125 / FGSC 7600</strain>
    </source>
</reference>
<dbReference type="KEGG" id="fvr:FVEG_17012"/>
<sequence length="128" mass="14008">MGVGGIAFLPEIWAGWLAGRALRHHLNYVPSEYRGFSQLPYLPIRLMATHVPSLTSVLRVRPRLIVEAGCDDTAGEPKPKSLTYAEYKDGGKSSIVPAALSFEAWPPSSGHQRKFNCTTDSAPYFASC</sequence>
<dbReference type="EMBL" id="DS022257">
    <property type="protein sequence ID" value="EWG52709.1"/>
    <property type="molecule type" value="Genomic_DNA"/>
</dbReference>
<dbReference type="Proteomes" id="UP000009096">
    <property type="component" value="Chromosome 9"/>
</dbReference>
<evidence type="ECO:0000313" key="2">
    <source>
        <dbReference type="Proteomes" id="UP000009096"/>
    </source>
</evidence>
<dbReference type="VEuPathDB" id="FungiDB:FVEG_17012"/>
<dbReference type="EMBL" id="CM000586">
    <property type="protein sequence ID" value="EWG52709.1"/>
    <property type="molecule type" value="Genomic_DNA"/>
</dbReference>
<dbReference type="AlphaFoldDB" id="W7MXY5"/>